<gene>
    <name evidence="1" type="ORF">L2E82_11762</name>
</gene>
<keyword evidence="2" id="KW-1185">Reference proteome</keyword>
<dbReference type="Proteomes" id="UP001055811">
    <property type="component" value="Linkage Group LG02"/>
</dbReference>
<dbReference type="EMBL" id="CM042010">
    <property type="protein sequence ID" value="KAI3781738.1"/>
    <property type="molecule type" value="Genomic_DNA"/>
</dbReference>
<sequence>MAVGKENIEMVEITKPQTGINSLQVLLISDPDTDKGSDGTELRCPIVVTGFGRTSPLAFLIASIDHSSYPIKTCLKDHGFNRDH</sequence>
<name>A0ACB9GEX6_CICIN</name>
<protein>
    <submittedName>
        <fullName evidence="1">Uncharacterized protein</fullName>
    </submittedName>
</protein>
<comment type="caution">
    <text evidence="1">The sequence shown here is derived from an EMBL/GenBank/DDBJ whole genome shotgun (WGS) entry which is preliminary data.</text>
</comment>
<evidence type="ECO:0000313" key="2">
    <source>
        <dbReference type="Proteomes" id="UP001055811"/>
    </source>
</evidence>
<evidence type="ECO:0000313" key="1">
    <source>
        <dbReference type="EMBL" id="KAI3781738.1"/>
    </source>
</evidence>
<proteinExistence type="predicted"/>
<reference evidence="2" key="1">
    <citation type="journal article" date="2022" name="Mol. Ecol. Resour.">
        <title>The genomes of chicory, endive, great burdock and yacon provide insights into Asteraceae palaeo-polyploidization history and plant inulin production.</title>
        <authorList>
            <person name="Fan W."/>
            <person name="Wang S."/>
            <person name="Wang H."/>
            <person name="Wang A."/>
            <person name="Jiang F."/>
            <person name="Liu H."/>
            <person name="Zhao H."/>
            <person name="Xu D."/>
            <person name="Zhang Y."/>
        </authorList>
    </citation>
    <scope>NUCLEOTIDE SEQUENCE [LARGE SCALE GENOMIC DNA]</scope>
    <source>
        <strain evidence="2">cv. Punajuju</strain>
    </source>
</reference>
<reference evidence="1 2" key="2">
    <citation type="journal article" date="2022" name="Mol. Ecol. Resour.">
        <title>The genomes of chicory, endive, great burdock and yacon provide insights into Asteraceae paleo-polyploidization history and plant inulin production.</title>
        <authorList>
            <person name="Fan W."/>
            <person name="Wang S."/>
            <person name="Wang H."/>
            <person name="Wang A."/>
            <person name="Jiang F."/>
            <person name="Liu H."/>
            <person name="Zhao H."/>
            <person name="Xu D."/>
            <person name="Zhang Y."/>
        </authorList>
    </citation>
    <scope>NUCLEOTIDE SEQUENCE [LARGE SCALE GENOMIC DNA]</scope>
    <source>
        <strain evidence="2">cv. Punajuju</strain>
        <tissue evidence="1">Leaves</tissue>
    </source>
</reference>
<organism evidence="1 2">
    <name type="scientific">Cichorium intybus</name>
    <name type="common">Chicory</name>
    <dbReference type="NCBI Taxonomy" id="13427"/>
    <lineage>
        <taxon>Eukaryota</taxon>
        <taxon>Viridiplantae</taxon>
        <taxon>Streptophyta</taxon>
        <taxon>Embryophyta</taxon>
        <taxon>Tracheophyta</taxon>
        <taxon>Spermatophyta</taxon>
        <taxon>Magnoliopsida</taxon>
        <taxon>eudicotyledons</taxon>
        <taxon>Gunneridae</taxon>
        <taxon>Pentapetalae</taxon>
        <taxon>asterids</taxon>
        <taxon>campanulids</taxon>
        <taxon>Asterales</taxon>
        <taxon>Asteraceae</taxon>
        <taxon>Cichorioideae</taxon>
        <taxon>Cichorieae</taxon>
        <taxon>Cichoriinae</taxon>
        <taxon>Cichorium</taxon>
    </lineage>
</organism>
<accession>A0ACB9GEX6</accession>